<protein>
    <submittedName>
        <fullName evidence="1">Uncharacterized protein</fullName>
    </submittedName>
</protein>
<reference evidence="1" key="1">
    <citation type="submission" date="2022-10" db="EMBL/GenBank/DDBJ databases">
        <title>Culturing micro-colonial fungi from biological soil crusts in the Mojave desert and describing Neophaeococcomyces mojavensis, and introducing the new genera and species Taxawa tesnikishii.</title>
        <authorList>
            <person name="Kurbessoian T."/>
            <person name="Stajich J.E."/>
        </authorList>
    </citation>
    <scope>NUCLEOTIDE SEQUENCE</scope>
    <source>
        <strain evidence="1">JES_112</strain>
    </source>
</reference>
<proteinExistence type="predicted"/>
<dbReference type="EMBL" id="JAPDRQ010000439">
    <property type="protein sequence ID" value="KAJ9649212.1"/>
    <property type="molecule type" value="Genomic_DNA"/>
</dbReference>
<evidence type="ECO:0000313" key="1">
    <source>
        <dbReference type="EMBL" id="KAJ9649212.1"/>
    </source>
</evidence>
<accession>A0ACC2ZNT7</accession>
<dbReference type="Proteomes" id="UP001172386">
    <property type="component" value="Unassembled WGS sequence"/>
</dbReference>
<comment type="caution">
    <text evidence="1">The sequence shown here is derived from an EMBL/GenBank/DDBJ whole genome shotgun (WGS) entry which is preliminary data.</text>
</comment>
<keyword evidence="2" id="KW-1185">Reference proteome</keyword>
<sequence length="205" mass="22113">MQTVTDLIDAARKALNVSSDAEFARQLGVSRGTIANWKSGYSLPDTVMCATLAGLTGLPLARVLGIVGEARAVSREEKAVWRKLAATAMALCLAVGFALPHKAQASVGGFDNAHVVYIMRNEPAAGSAVILCIRQLEYALSMVKTNSGSSEYESAEVAESYNQWLREKIERAIADTRPAIPHDQVVARVQARIDAARMRRKAAED</sequence>
<evidence type="ECO:0000313" key="2">
    <source>
        <dbReference type="Proteomes" id="UP001172386"/>
    </source>
</evidence>
<gene>
    <name evidence="1" type="ORF">H2198_010877</name>
</gene>
<name>A0ACC2ZNT7_9EURO</name>
<organism evidence="1 2">
    <name type="scientific">Neophaeococcomyces mojaviensis</name>
    <dbReference type="NCBI Taxonomy" id="3383035"/>
    <lineage>
        <taxon>Eukaryota</taxon>
        <taxon>Fungi</taxon>
        <taxon>Dikarya</taxon>
        <taxon>Ascomycota</taxon>
        <taxon>Pezizomycotina</taxon>
        <taxon>Eurotiomycetes</taxon>
        <taxon>Chaetothyriomycetidae</taxon>
        <taxon>Chaetothyriales</taxon>
        <taxon>Chaetothyriales incertae sedis</taxon>
        <taxon>Neophaeococcomyces</taxon>
    </lineage>
</organism>